<feature type="transmembrane region" description="Helical" evidence="8">
    <location>
        <begin position="446"/>
        <end position="466"/>
    </location>
</feature>
<sequence>MKGSNRKKTSLDLPTFIISGGALVLFVIAAFINADFVADMVDTLFGWSATYFGVIYQMTVLITFFIALGLAFSKYGKIRLGNMEKPEMSTFKWICIIMCTLLAGGGIFWAAAEPLSHFISVPPRFSGIENGTLEAVVPALASSFVDWGFLSWAILGTLGTIVLMYAHYHKGMPLKPRSLLYPIFGEKIMKKSVLGTLVDSFSILAVAAGTIGPIGFLGLQTGYGLNALTGLPNTLVIQIIIIIVIVIGAAISAVTGIHRGIQLLTSFNVLLALGLIIGILLLGQGFFIFNNYFEAFGLYVNDFISSSTFRGDEEWLSLWTVFFFAWFIGYGPIMALFTARISRGRTIRELIIAVAVIAPIITTFWFTVVGGTGIFYELNDSGSISTALNEAGPPAAMIAITEQLPFPMIFGALFLLATVIFVLTTADSMALSISMAITGEGNPPSWLRAFYALVMGLVAIVLVTIGEGSVDALQSFIVVTAVPVVFLLITTFWTAPKAAKDLYNNHKKETL</sequence>
<organism evidence="9 10">
    <name type="scientific">Oceanobacillus sojae</name>
    <dbReference type="NCBI Taxonomy" id="582851"/>
    <lineage>
        <taxon>Bacteria</taxon>
        <taxon>Bacillati</taxon>
        <taxon>Bacillota</taxon>
        <taxon>Bacilli</taxon>
        <taxon>Bacillales</taxon>
        <taxon>Bacillaceae</taxon>
        <taxon>Oceanobacillus</taxon>
    </lineage>
</organism>
<evidence type="ECO:0000256" key="8">
    <source>
        <dbReference type="SAM" id="Phobius"/>
    </source>
</evidence>
<dbReference type="OrthoDB" id="9775735at2"/>
<dbReference type="AlphaFoldDB" id="A0A511ZF66"/>
<proteinExistence type="inferred from homology"/>
<dbReference type="PANTHER" id="PTHR30047:SF7">
    <property type="entry name" value="HIGH-AFFINITY CHOLINE TRANSPORT PROTEIN"/>
    <property type="match status" value="1"/>
</dbReference>
<accession>A0A511ZF66</accession>
<comment type="subcellular location">
    <subcellularLocation>
        <location evidence="1">Cell membrane</location>
        <topology evidence="1">Multi-pass membrane protein</topology>
    </subcellularLocation>
</comment>
<evidence type="ECO:0000313" key="9">
    <source>
        <dbReference type="EMBL" id="GEN86093.1"/>
    </source>
</evidence>
<gene>
    <name evidence="9" type="primary">opuD_1</name>
    <name evidence="9" type="ORF">OSO01_08320</name>
</gene>
<feature type="transmembrane region" description="Helical" evidence="8">
    <location>
        <begin position="350"/>
        <end position="376"/>
    </location>
</feature>
<dbReference type="Pfam" id="PF02028">
    <property type="entry name" value="BCCT"/>
    <property type="match status" value="1"/>
</dbReference>
<evidence type="ECO:0000256" key="2">
    <source>
        <dbReference type="ARBA" id="ARBA00005658"/>
    </source>
</evidence>
<evidence type="ECO:0000256" key="7">
    <source>
        <dbReference type="ARBA" id="ARBA00023136"/>
    </source>
</evidence>
<feature type="transmembrane region" description="Helical" evidence="8">
    <location>
        <begin position="193"/>
        <end position="215"/>
    </location>
</feature>
<evidence type="ECO:0000313" key="10">
    <source>
        <dbReference type="Proteomes" id="UP000321558"/>
    </source>
</evidence>
<dbReference type="GO" id="GO:0022857">
    <property type="term" value="F:transmembrane transporter activity"/>
    <property type="evidence" value="ECO:0007669"/>
    <property type="project" value="InterPro"/>
</dbReference>
<feature type="transmembrane region" description="Helical" evidence="8">
    <location>
        <begin position="316"/>
        <end position="338"/>
    </location>
</feature>
<protein>
    <submittedName>
        <fullName evidence="9">BCCT family transporter</fullName>
    </submittedName>
</protein>
<keyword evidence="6 8" id="KW-1133">Transmembrane helix</keyword>
<keyword evidence="10" id="KW-1185">Reference proteome</keyword>
<dbReference type="RefSeq" id="WP_147208981.1">
    <property type="nucleotide sequence ID" value="NZ_BJYM01000003.1"/>
</dbReference>
<keyword evidence="7 8" id="KW-0472">Membrane</keyword>
<feature type="transmembrane region" description="Helical" evidence="8">
    <location>
        <begin position="472"/>
        <end position="495"/>
    </location>
</feature>
<dbReference type="EMBL" id="BJYM01000003">
    <property type="protein sequence ID" value="GEN86093.1"/>
    <property type="molecule type" value="Genomic_DNA"/>
</dbReference>
<name>A0A511ZF66_9BACI</name>
<feature type="transmembrane region" description="Helical" evidence="8">
    <location>
        <begin position="54"/>
        <end position="72"/>
    </location>
</feature>
<comment type="similarity">
    <text evidence="2">Belongs to the BCCT transporter (TC 2.A.15) family.</text>
</comment>
<feature type="transmembrane region" description="Helical" evidence="8">
    <location>
        <begin position="269"/>
        <end position="289"/>
    </location>
</feature>
<keyword evidence="4" id="KW-1003">Cell membrane</keyword>
<feature type="transmembrane region" description="Helical" evidence="8">
    <location>
        <begin position="12"/>
        <end position="34"/>
    </location>
</feature>
<keyword evidence="3" id="KW-0813">Transport</keyword>
<feature type="transmembrane region" description="Helical" evidence="8">
    <location>
        <begin position="149"/>
        <end position="168"/>
    </location>
</feature>
<evidence type="ECO:0000256" key="5">
    <source>
        <dbReference type="ARBA" id="ARBA00022692"/>
    </source>
</evidence>
<keyword evidence="5 8" id="KW-0812">Transmembrane</keyword>
<reference evidence="9 10" key="1">
    <citation type="submission" date="2019-07" db="EMBL/GenBank/DDBJ databases">
        <title>Whole genome shotgun sequence of Oceanobacillus sojae NBRC 105379.</title>
        <authorList>
            <person name="Hosoyama A."/>
            <person name="Uohara A."/>
            <person name="Ohji S."/>
            <person name="Ichikawa N."/>
        </authorList>
    </citation>
    <scope>NUCLEOTIDE SEQUENCE [LARGE SCALE GENOMIC DNA]</scope>
    <source>
        <strain evidence="9 10">NBRC 105379</strain>
    </source>
</reference>
<dbReference type="GO" id="GO:0005886">
    <property type="term" value="C:plasma membrane"/>
    <property type="evidence" value="ECO:0007669"/>
    <property type="project" value="UniProtKB-SubCell"/>
</dbReference>
<dbReference type="PANTHER" id="PTHR30047">
    <property type="entry name" value="HIGH-AFFINITY CHOLINE TRANSPORT PROTEIN-RELATED"/>
    <property type="match status" value="1"/>
</dbReference>
<evidence type="ECO:0000256" key="4">
    <source>
        <dbReference type="ARBA" id="ARBA00022475"/>
    </source>
</evidence>
<dbReference type="InterPro" id="IPR000060">
    <property type="entry name" value="BCCT_transptr"/>
</dbReference>
<feature type="transmembrane region" description="Helical" evidence="8">
    <location>
        <begin position="93"/>
        <end position="112"/>
    </location>
</feature>
<evidence type="ECO:0000256" key="1">
    <source>
        <dbReference type="ARBA" id="ARBA00004651"/>
    </source>
</evidence>
<evidence type="ECO:0000256" key="3">
    <source>
        <dbReference type="ARBA" id="ARBA00022448"/>
    </source>
</evidence>
<feature type="transmembrane region" description="Helical" evidence="8">
    <location>
        <begin position="235"/>
        <end position="257"/>
    </location>
</feature>
<evidence type="ECO:0000256" key="6">
    <source>
        <dbReference type="ARBA" id="ARBA00022989"/>
    </source>
</evidence>
<dbReference type="Proteomes" id="UP000321558">
    <property type="component" value="Unassembled WGS sequence"/>
</dbReference>
<feature type="transmembrane region" description="Helical" evidence="8">
    <location>
        <begin position="406"/>
        <end position="426"/>
    </location>
</feature>
<comment type="caution">
    <text evidence="9">The sequence shown here is derived from an EMBL/GenBank/DDBJ whole genome shotgun (WGS) entry which is preliminary data.</text>
</comment>